<dbReference type="Gene3D" id="1.10.10.60">
    <property type="entry name" value="Homeodomain-like"/>
    <property type="match status" value="2"/>
</dbReference>
<dbReference type="InterPro" id="IPR010499">
    <property type="entry name" value="AraC_E-bd"/>
</dbReference>
<keyword evidence="1" id="KW-0805">Transcription regulation</keyword>
<dbReference type="InterPro" id="IPR009057">
    <property type="entry name" value="Homeodomain-like_sf"/>
</dbReference>
<keyword evidence="3" id="KW-0804">Transcription</keyword>
<dbReference type="Pfam" id="PF12833">
    <property type="entry name" value="HTH_18"/>
    <property type="match status" value="1"/>
</dbReference>
<dbReference type="InterPro" id="IPR011256">
    <property type="entry name" value="Reg_factor_effector_dom_sf"/>
</dbReference>
<dbReference type="Gene3D" id="3.20.80.10">
    <property type="entry name" value="Regulatory factor, effector binding domain"/>
    <property type="match status" value="1"/>
</dbReference>
<evidence type="ECO:0000256" key="2">
    <source>
        <dbReference type="ARBA" id="ARBA00023125"/>
    </source>
</evidence>
<dbReference type="PANTHER" id="PTHR47504:SF5">
    <property type="entry name" value="RIGHT ORIGIN-BINDING PROTEIN"/>
    <property type="match status" value="1"/>
</dbReference>
<dbReference type="PANTHER" id="PTHR47504">
    <property type="entry name" value="RIGHT ORIGIN-BINDING PROTEIN"/>
    <property type="match status" value="1"/>
</dbReference>
<protein>
    <submittedName>
        <fullName evidence="5">AraC family transcriptional regulator</fullName>
    </submittedName>
</protein>
<evidence type="ECO:0000313" key="5">
    <source>
        <dbReference type="EMBL" id="ANQ14014.1"/>
    </source>
</evidence>
<dbReference type="GO" id="GO:0003700">
    <property type="term" value="F:DNA-binding transcription factor activity"/>
    <property type="evidence" value="ECO:0007669"/>
    <property type="project" value="InterPro"/>
</dbReference>
<dbReference type="InterPro" id="IPR020449">
    <property type="entry name" value="Tscrpt_reg_AraC-type_HTH"/>
</dbReference>
<dbReference type="RefSeq" id="WP_024373078.1">
    <property type="nucleotide sequence ID" value="NZ_ATFJ01000044.1"/>
</dbReference>
<dbReference type="SMART" id="SM00342">
    <property type="entry name" value="HTH_ARAC"/>
    <property type="match status" value="1"/>
</dbReference>
<dbReference type="Pfam" id="PF06445">
    <property type="entry name" value="GyrI-like"/>
    <property type="match status" value="1"/>
</dbReference>
<evidence type="ECO:0000313" key="6">
    <source>
        <dbReference type="Proteomes" id="UP000092741"/>
    </source>
</evidence>
<dbReference type="SUPFAM" id="SSF46689">
    <property type="entry name" value="Homeodomain-like"/>
    <property type="match status" value="2"/>
</dbReference>
<dbReference type="GO" id="GO:0043565">
    <property type="term" value="F:sequence-specific DNA binding"/>
    <property type="evidence" value="ECO:0007669"/>
    <property type="project" value="InterPro"/>
</dbReference>
<gene>
    <name evidence="5" type="ORF">BA890_08065</name>
</gene>
<evidence type="ECO:0000256" key="1">
    <source>
        <dbReference type="ARBA" id="ARBA00023015"/>
    </source>
</evidence>
<organism evidence="5 6">
    <name type="scientific">Vibrio natriegens NBRC 15636 = ATCC 14048 = DSM 759</name>
    <dbReference type="NCBI Taxonomy" id="1219067"/>
    <lineage>
        <taxon>Bacteria</taxon>
        <taxon>Pseudomonadati</taxon>
        <taxon>Pseudomonadota</taxon>
        <taxon>Gammaproteobacteria</taxon>
        <taxon>Vibrionales</taxon>
        <taxon>Vibrionaceae</taxon>
        <taxon>Vibrio</taxon>
    </lineage>
</organism>
<keyword evidence="6" id="KW-1185">Reference proteome</keyword>
<accession>A0AAN1CWV9</accession>
<dbReference type="InterPro" id="IPR018060">
    <property type="entry name" value="HTH_AraC"/>
</dbReference>
<dbReference type="PROSITE" id="PS01124">
    <property type="entry name" value="HTH_ARAC_FAMILY_2"/>
    <property type="match status" value="1"/>
</dbReference>
<dbReference type="SMART" id="SM00871">
    <property type="entry name" value="AraC_E_bind"/>
    <property type="match status" value="1"/>
</dbReference>
<evidence type="ECO:0000256" key="3">
    <source>
        <dbReference type="ARBA" id="ARBA00023163"/>
    </source>
</evidence>
<dbReference type="InterPro" id="IPR029442">
    <property type="entry name" value="GyrI-like"/>
</dbReference>
<dbReference type="PRINTS" id="PR00032">
    <property type="entry name" value="HTHARAC"/>
</dbReference>
<name>A0AAN1CWV9_VIBNA</name>
<evidence type="ECO:0000259" key="4">
    <source>
        <dbReference type="PROSITE" id="PS01124"/>
    </source>
</evidence>
<reference evidence="5 6" key="1">
    <citation type="submission" date="2016-07" db="EMBL/GenBank/DDBJ databases">
        <title>Developing Vibrio natriegens as a novel, fast-growing host for biotechnology.</title>
        <authorList>
            <person name="Weinstock M.T."/>
            <person name="Hesek E.D."/>
            <person name="Wilson C.M."/>
            <person name="Gibson D.G."/>
        </authorList>
    </citation>
    <scope>NUCLEOTIDE SEQUENCE [LARGE SCALE GENOMIC DNA]</scope>
    <source>
        <strain evidence="5 6">ATCC 14048</strain>
    </source>
</reference>
<dbReference type="Proteomes" id="UP000092741">
    <property type="component" value="Chromosome 1"/>
</dbReference>
<sequence length="306" mass="35432">MNAGVTRTHPINRIQNVLDYIHNNLELPLNVDHLSQQSCWSRWQLQRVFQQHTGMSVAHYVRELKLSYAAERLVSSSERSLDIAMDLGFTSENAFSRAFKQMFSVSPREYRQKQQLSGLRQPLSLVFAPEASRLDAHFADVRIETKPAFYLRGVHQSINGLFSSEPDFQWIVPKLWDRLFSVKDHLYQDACLGVIDVTNAHASCSQLEYWAGYPFENDQVFKSSDETFSPLDSLFVPQQSYAVITHNGKASKLAQTLEWFILHWLPNSNYRGIDGYELEIYPRDYQPESEDAQMQYWLPVKPSDSK</sequence>
<keyword evidence="2" id="KW-0238">DNA-binding</keyword>
<dbReference type="KEGG" id="vna:PN96_05275"/>
<dbReference type="AlphaFoldDB" id="A0AAN1CWV9"/>
<proteinExistence type="predicted"/>
<dbReference type="EMBL" id="CP016345">
    <property type="protein sequence ID" value="ANQ14014.1"/>
    <property type="molecule type" value="Genomic_DNA"/>
</dbReference>
<dbReference type="InterPro" id="IPR050959">
    <property type="entry name" value="MarA-like"/>
</dbReference>
<feature type="domain" description="HTH araC/xylS-type" evidence="4">
    <location>
        <begin position="15"/>
        <end position="113"/>
    </location>
</feature>
<dbReference type="GeneID" id="70912194"/>
<dbReference type="SUPFAM" id="SSF55136">
    <property type="entry name" value="Probable bacterial effector-binding domain"/>
    <property type="match status" value="1"/>
</dbReference>